<dbReference type="SMART" id="SM00184">
    <property type="entry name" value="RING"/>
    <property type="match status" value="1"/>
</dbReference>
<dbReference type="InterPro" id="IPR038718">
    <property type="entry name" value="SNF2-like_sf"/>
</dbReference>
<keyword evidence="2 5" id="KW-0863">Zinc-finger</keyword>
<dbReference type="OrthoDB" id="423559at2759"/>
<dbReference type="GO" id="GO:0005524">
    <property type="term" value="F:ATP binding"/>
    <property type="evidence" value="ECO:0007669"/>
    <property type="project" value="InterPro"/>
</dbReference>
<dbReference type="SMART" id="SM00487">
    <property type="entry name" value="DEXDc"/>
    <property type="match status" value="1"/>
</dbReference>
<keyword evidence="10" id="KW-1185">Reference proteome</keyword>
<sequence length="1672" mass="189350">MSGVEDDAASSMVSVPADSAHEPGPSTGRRTKKKPTKRKVSESPSPARRKKRPASKKKNSAATVEEDGSLDSSTAELNSSEIEMKPAGVKLATADDLYFIDMDFYDLGYVARTLGGHGVPEDVWRSRCYTFTFRIEPSNFAGVTDVQVRRARMKALRSLSHFRLIWMADPSIPNADGSPEVAPAAAILPPPSVCSATGLPLVLLGRIRFPDVPAENRPGGWVDWRGGLIKTPLPVDALRHFALGTIGSDRLEEIPVPAPPKAQRRPTGNYFQLRGVTFRSGAIRIPHLLPILPDKPLHFVLRNGASAEVEVEEEETMHIEELNIDVYITKRFFEMSADKDLVGVPDAADVKNGRRLRFLIDSFRPIVVKENAFLESLVLQKFEPSRTAQITGLFGDTVNPKDLKALFDHVKAVHADQRISTENDPQHRWLKLQMHDYQRRAVTWMVEREQSILLNLTFPNPLFFPVELEHGKTVWTHYTTGQLAEVAPRLYFPRGGILADEMGLGKTLETISLMLTNRKPKSEPHLPADMENFPKGGGAARDLPLTCHCSRPPAGCASHPMRKMFLCGLCQRQHRIECKTTLVVAPAAIIKQWMSEIGKSCRPGRVLVHEYRGISGEGLVSPWKVAEYDIVLASYEMLSKELLWVNAETRKTTHFRVANTHRIIPSPLLQLKFWRFILDEAQMVDSHTANYSLMAMKIHAHFYWAVTGTPIEQGVPDLHALFQFIEMTPWNHARWFNEYLTGPFRAGILDPLRDAMGECMWRLEKADVEREMDLPACTTVMHAVQFNGIEKQLYQQVYRDCIKGITEKLRRDPKLREKGSHVFGTPFTALKNAALVRVIKDWMGFLAKLCTSPTRVSYFFKVTKKVKNAPAKEDDGLDALGRVSRVLAERAKQEFTNAFRTCIMERNALAAYFWLNNEHDNAAQEYRTAKRMCTETDEDIEVDTLQKLHILTNLGQLLAEHGDSVTGKTMEDDTLLQQAEALRNSFISRKRTIFENCVAEIAALWKDGIPTKKSMTLSLVPVYESLKFVDPKKCGAFLDDLKVGCMTAPCSMLGSMSLRTVRSRPLPSNYESIEGLKRVLQARWDEIITERQALFEEMDGLRKAGETGGEEFADQCANCHIRASMNFKNKCLLCKVEKTFDGFEDLIFRTQIHAEDDDEDDAEKSYATRGGVPSRMKRRKFDAEEEDLRRSDQHDSDFEITTKGLISFVRRELNKEKKLLEKLGRPHPDSEEFEEKIENEIKRFQKLLDDIKKEYLLWRELWCTIYEYTSAWDEVKQSVFRVRFMTEDELAVKAGLRKADKVGLEVFRWLLPPTDDMRPKINQAQAHLTAAMQNMTRTHTHFKYTRNMYKAYNENHLVQEKECIVCYDPVGEKWAMFPCAHVICEDCLALLLQQNAQNLHAQKPDKVAPCPVCRKSARVKEILTQKQVMNENELKTVKVQHFNTMQLKGAPSKMECVVRTIFTLIQDDPQAKIIIFSEYTDVLEDYGNILTRNAVATHRVKSKAHIPVAINKLRDGSARILLMPIYMGGKGLTITEANHIFFLEPLTNKGAELQAIGRIHRMGQQKPTFVHKFIVTDTVEERIHDMMSTIGEEGSLSQRDLTLAQIMDLLKSTGSHHGPDMDNLNSWINLARQESGLEPPPPVVNDGASTSGTANTAHHGSLAMNFDDEDDG</sequence>
<dbReference type="Gene3D" id="3.40.50.300">
    <property type="entry name" value="P-loop containing nucleotide triphosphate hydrolases"/>
    <property type="match status" value="1"/>
</dbReference>
<feature type="compositionally biased region" description="Polar residues" evidence="6">
    <location>
        <begin position="1647"/>
        <end position="1658"/>
    </location>
</feature>
<feature type="compositionally biased region" description="Basic residues" evidence="6">
    <location>
        <begin position="47"/>
        <end position="59"/>
    </location>
</feature>
<feature type="compositionally biased region" description="Polar residues" evidence="6">
    <location>
        <begin position="70"/>
        <end position="79"/>
    </location>
</feature>
<dbReference type="CDD" id="cd18793">
    <property type="entry name" value="SF2_C_SNF"/>
    <property type="match status" value="1"/>
</dbReference>
<dbReference type="GO" id="GO:0006974">
    <property type="term" value="P:DNA damage response"/>
    <property type="evidence" value="ECO:0007669"/>
    <property type="project" value="TreeGrafter"/>
</dbReference>
<evidence type="ECO:0000313" key="9">
    <source>
        <dbReference type="EMBL" id="OQV15175.1"/>
    </source>
</evidence>
<dbReference type="InterPro" id="IPR001650">
    <property type="entry name" value="Helicase_C-like"/>
</dbReference>
<dbReference type="GO" id="GO:0016787">
    <property type="term" value="F:hydrolase activity"/>
    <property type="evidence" value="ECO:0007669"/>
    <property type="project" value="UniProtKB-KW"/>
</dbReference>
<dbReference type="InterPro" id="IPR048686">
    <property type="entry name" value="SHPRH_helical_1st"/>
</dbReference>
<dbReference type="PANTHER" id="PTHR45865">
    <property type="entry name" value="E3 UBIQUITIN-PROTEIN LIGASE SHPRH FAMILY MEMBER"/>
    <property type="match status" value="1"/>
</dbReference>
<dbReference type="SUPFAM" id="SSF52540">
    <property type="entry name" value="P-loop containing nucleoside triphosphate hydrolases"/>
    <property type="match status" value="2"/>
</dbReference>
<dbReference type="Proteomes" id="UP000192578">
    <property type="component" value="Unassembled WGS sequence"/>
</dbReference>
<keyword evidence="1" id="KW-0479">Metal-binding</keyword>
<dbReference type="Gene3D" id="3.40.50.10810">
    <property type="entry name" value="Tandem AAA-ATPase domain"/>
    <property type="match status" value="2"/>
</dbReference>
<evidence type="ECO:0000256" key="4">
    <source>
        <dbReference type="ARBA" id="ARBA00022833"/>
    </source>
</evidence>
<dbReference type="InterPro" id="IPR000330">
    <property type="entry name" value="SNF2_N"/>
</dbReference>
<dbReference type="InterPro" id="IPR049730">
    <property type="entry name" value="SNF2/RAD54-like_C"/>
</dbReference>
<feature type="region of interest" description="Disordered" evidence="6">
    <location>
        <begin position="1158"/>
        <end position="1188"/>
    </location>
</feature>
<gene>
    <name evidence="9" type="ORF">BV898_10690</name>
</gene>
<evidence type="ECO:0000256" key="1">
    <source>
        <dbReference type="ARBA" id="ARBA00022723"/>
    </source>
</evidence>
<dbReference type="EMBL" id="MTYJ01000093">
    <property type="protein sequence ID" value="OQV15175.1"/>
    <property type="molecule type" value="Genomic_DNA"/>
</dbReference>
<dbReference type="GO" id="GO:0008270">
    <property type="term" value="F:zinc ion binding"/>
    <property type="evidence" value="ECO:0007669"/>
    <property type="project" value="UniProtKB-KW"/>
</dbReference>
<dbReference type="PROSITE" id="PS00518">
    <property type="entry name" value="ZF_RING_1"/>
    <property type="match status" value="1"/>
</dbReference>
<feature type="domain" description="RING-type" evidence="7">
    <location>
        <begin position="1363"/>
        <end position="1414"/>
    </location>
</feature>
<feature type="region of interest" description="Disordered" evidence="6">
    <location>
        <begin position="1"/>
        <end position="79"/>
    </location>
</feature>
<dbReference type="GO" id="GO:0005634">
    <property type="term" value="C:nucleus"/>
    <property type="evidence" value="ECO:0007669"/>
    <property type="project" value="TreeGrafter"/>
</dbReference>
<dbReference type="PANTHER" id="PTHR45865:SF1">
    <property type="entry name" value="E3 UBIQUITIN-PROTEIN LIGASE SHPRH"/>
    <property type="match status" value="1"/>
</dbReference>
<evidence type="ECO:0000259" key="8">
    <source>
        <dbReference type="PROSITE" id="PS51194"/>
    </source>
</evidence>
<proteinExistence type="predicted"/>
<keyword evidence="4" id="KW-0862">Zinc</keyword>
<protein>
    <submittedName>
        <fullName evidence="9">E3 ubiquitin-protein ligase SHPRH</fullName>
    </submittedName>
</protein>
<dbReference type="InterPro" id="IPR052583">
    <property type="entry name" value="ATP-helicase/E3_Ub-Ligase"/>
</dbReference>
<dbReference type="InterPro" id="IPR014001">
    <property type="entry name" value="Helicase_ATP-bd"/>
</dbReference>
<dbReference type="Pfam" id="PF21325">
    <property type="entry name" value="SHPRH_helical-1st"/>
    <property type="match status" value="1"/>
</dbReference>
<dbReference type="PROSITE" id="PS51194">
    <property type="entry name" value="HELICASE_CTER"/>
    <property type="match status" value="1"/>
</dbReference>
<dbReference type="PROSITE" id="PS50089">
    <property type="entry name" value="ZF_RING_2"/>
    <property type="match status" value="1"/>
</dbReference>
<evidence type="ECO:0000256" key="6">
    <source>
        <dbReference type="SAM" id="MobiDB-lite"/>
    </source>
</evidence>
<comment type="caution">
    <text evidence="9">The sequence shown here is derived from an EMBL/GenBank/DDBJ whole genome shotgun (WGS) entry which is preliminary data.</text>
</comment>
<dbReference type="GO" id="GO:0061630">
    <property type="term" value="F:ubiquitin protein ligase activity"/>
    <property type="evidence" value="ECO:0007669"/>
    <property type="project" value="TreeGrafter"/>
</dbReference>
<organism evidence="9 10">
    <name type="scientific">Hypsibius exemplaris</name>
    <name type="common">Freshwater tardigrade</name>
    <dbReference type="NCBI Taxonomy" id="2072580"/>
    <lineage>
        <taxon>Eukaryota</taxon>
        <taxon>Metazoa</taxon>
        <taxon>Ecdysozoa</taxon>
        <taxon>Tardigrada</taxon>
        <taxon>Eutardigrada</taxon>
        <taxon>Parachela</taxon>
        <taxon>Hypsibioidea</taxon>
        <taxon>Hypsibiidae</taxon>
        <taxon>Hypsibius</taxon>
    </lineage>
</organism>
<feature type="domain" description="Helicase C-terminal" evidence="8">
    <location>
        <begin position="1457"/>
        <end position="1610"/>
    </location>
</feature>
<evidence type="ECO:0000313" key="10">
    <source>
        <dbReference type="Proteomes" id="UP000192578"/>
    </source>
</evidence>
<dbReference type="Gene3D" id="3.30.40.10">
    <property type="entry name" value="Zinc/RING finger domain, C3HC4 (zinc finger)"/>
    <property type="match status" value="1"/>
</dbReference>
<reference evidence="10" key="1">
    <citation type="submission" date="2017-01" db="EMBL/GenBank/DDBJ databases">
        <title>Comparative genomics of anhydrobiosis in the tardigrade Hypsibius dujardini.</title>
        <authorList>
            <person name="Yoshida Y."/>
            <person name="Koutsovoulos G."/>
            <person name="Laetsch D."/>
            <person name="Stevens L."/>
            <person name="Kumar S."/>
            <person name="Horikawa D."/>
            <person name="Ishino K."/>
            <person name="Komine S."/>
            <person name="Tomita M."/>
            <person name="Blaxter M."/>
            <person name="Arakawa K."/>
        </authorList>
    </citation>
    <scope>NUCLEOTIDE SEQUENCE [LARGE SCALE GENOMIC DNA]</scope>
    <source>
        <strain evidence="10">Z151</strain>
    </source>
</reference>
<evidence type="ECO:0000256" key="2">
    <source>
        <dbReference type="ARBA" id="ARBA00022771"/>
    </source>
</evidence>
<evidence type="ECO:0000259" key="7">
    <source>
        <dbReference type="PROSITE" id="PS50089"/>
    </source>
</evidence>
<accession>A0A1W0WIY6</accession>
<name>A0A1W0WIY6_HYPEX</name>
<dbReference type="InterPro" id="IPR027417">
    <property type="entry name" value="P-loop_NTPase"/>
</dbReference>
<dbReference type="Pfam" id="PF00176">
    <property type="entry name" value="SNF2-rel_dom"/>
    <property type="match status" value="1"/>
</dbReference>
<dbReference type="InterPro" id="IPR013083">
    <property type="entry name" value="Znf_RING/FYVE/PHD"/>
</dbReference>
<dbReference type="GO" id="GO:0000209">
    <property type="term" value="P:protein polyubiquitination"/>
    <property type="evidence" value="ECO:0007669"/>
    <property type="project" value="TreeGrafter"/>
</dbReference>
<dbReference type="Pfam" id="PF00271">
    <property type="entry name" value="Helicase_C"/>
    <property type="match status" value="1"/>
</dbReference>
<dbReference type="SMART" id="SM00490">
    <property type="entry name" value="HELICc"/>
    <property type="match status" value="1"/>
</dbReference>
<evidence type="ECO:0000256" key="3">
    <source>
        <dbReference type="ARBA" id="ARBA00022801"/>
    </source>
</evidence>
<feature type="compositionally biased region" description="Basic residues" evidence="6">
    <location>
        <begin position="29"/>
        <end position="38"/>
    </location>
</feature>
<dbReference type="InterPro" id="IPR001841">
    <property type="entry name" value="Znf_RING"/>
</dbReference>
<feature type="region of interest" description="Disordered" evidence="6">
    <location>
        <begin position="1634"/>
        <end position="1672"/>
    </location>
</feature>
<evidence type="ECO:0000256" key="5">
    <source>
        <dbReference type="PROSITE-ProRule" id="PRU00175"/>
    </source>
</evidence>
<dbReference type="SUPFAM" id="SSF57850">
    <property type="entry name" value="RING/U-box"/>
    <property type="match status" value="1"/>
</dbReference>
<dbReference type="InterPro" id="IPR017907">
    <property type="entry name" value="Znf_RING_CS"/>
</dbReference>
<keyword evidence="3" id="KW-0378">Hydrolase</keyword>